<dbReference type="GO" id="GO:0031533">
    <property type="term" value="C:mRNA capping enzyme complex"/>
    <property type="evidence" value="ECO:0007669"/>
    <property type="project" value="InterPro"/>
</dbReference>
<sequence length="121" mass="13778">MAENTENVQKYEELFAHRFTSEDPEYQQYQSRPEEPPPIVEDWNSRRGIRIVVDVGVLAGVETEVGTETGIGERIIMDSNSGMTDPGRHWGMEVTFTLVRQTPIRDTIPTIRDTIITTIDV</sequence>
<dbReference type="InterPro" id="IPR028271">
    <property type="entry name" value="RAMAC"/>
</dbReference>
<proteinExistence type="inferred from homology"/>
<dbReference type="PANTHER" id="PTHR48168:SF1">
    <property type="entry name" value="RNA GUANINE-N7 METHYLTRANSFERASE ACTIVATING SUBUNIT-RELATED"/>
    <property type="match status" value="1"/>
</dbReference>
<dbReference type="GO" id="GO:0003723">
    <property type="term" value="F:RNA binding"/>
    <property type="evidence" value="ECO:0007669"/>
    <property type="project" value="InterPro"/>
</dbReference>
<protein>
    <submittedName>
        <fullName evidence="5">Uncharacterized protein</fullName>
    </submittedName>
</protein>
<evidence type="ECO:0000313" key="6">
    <source>
        <dbReference type="Proteomes" id="UP000324091"/>
    </source>
</evidence>
<evidence type="ECO:0000313" key="5">
    <source>
        <dbReference type="EMBL" id="TWW67850.1"/>
    </source>
</evidence>
<evidence type="ECO:0000256" key="4">
    <source>
        <dbReference type="SAM" id="MobiDB-lite"/>
    </source>
</evidence>
<organism evidence="5 6">
    <name type="scientific">Takifugu flavidus</name>
    <name type="common">sansaifugu</name>
    <dbReference type="NCBI Taxonomy" id="433684"/>
    <lineage>
        <taxon>Eukaryota</taxon>
        <taxon>Metazoa</taxon>
        <taxon>Chordata</taxon>
        <taxon>Craniata</taxon>
        <taxon>Vertebrata</taxon>
        <taxon>Euteleostomi</taxon>
        <taxon>Actinopterygii</taxon>
        <taxon>Neopterygii</taxon>
        <taxon>Teleostei</taxon>
        <taxon>Neoteleostei</taxon>
        <taxon>Acanthomorphata</taxon>
        <taxon>Eupercaria</taxon>
        <taxon>Tetraodontiformes</taxon>
        <taxon>Tetradontoidea</taxon>
        <taxon>Tetraodontidae</taxon>
        <taxon>Takifugu</taxon>
    </lineage>
</organism>
<reference evidence="5 6" key="1">
    <citation type="submission" date="2019-04" db="EMBL/GenBank/DDBJ databases">
        <title>Chromosome genome assembly for Takifugu flavidus.</title>
        <authorList>
            <person name="Xiao S."/>
        </authorList>
    </citation>
    <scope>NUCLEOTIDE SEQUENCE [LARGE SCALE GENOMIC DNA]</scope>
    <source>
        <strain evidence="5">HTHZ2018</strain>
        <tissue evidence="5">Muscle</tissue>
    </source>
</reference>
<dbReference type="Pfam" id="PF15320">
    <property type="entry name" value="RAM"/>
    <property type="match status" value="1"/>
</dbReference>
<accession>A0A5C6NNV8</accession>
<keyword evidence="2" id="KW-0539">Nucleus</keyword>
<comment type="similarity">
    <text evidence="3">Belongs to the RAM family.</text>
</comment>
<comment type="caution">
    <text evidence="5">The sequence shown here is derived from an EMBL/GenBank/DDBJ whole genome shotgun (WGS) entry which is preliminary data.</text>
</comment>
<dbReference type="AlphaFoldDB" id="A0A5C6NNV8"/>
<name>A0A5C6NNV8_9TELE</name>
<dbReference type="PANTHER" id="PTHR48168">
    <property type="entry name" value="RNA GUANINE-7 METHYLTRANSFERASE-ACTIVATING SUBUNIT-LIKE (PSEUDOGENE)-RELATED"/>
    <property type="match status" value="1"/>
</dbReference>
<gene>
    <name evidence="5" type="ORF">D4764_02G0008910</name>
</gene>
<dbReference type="GO" id="GO:0106005">
    <property type="term" value="P:RNA 5'-cap (guanine-N7)-methylation"/>
    <property type="evidence" value="ECO:0007669"/>
    <property type="project" value="InterPro"/>
</dbReference>
<evidence type="ECO:0000256" key="2">
    <source>
        <dbReference type="ARBA" id="ARBA00023242"/>
    </source>
</evidence>
<feature type="region of interest" description="Disordered" evidence="4">
    <location>
        <begin position="22"/>
        <end position="41"/>
    </location>
</feature>
<keyword evidence="6" id="KW-1185">Reference proteome</keyword>
<evidence type="ECO:0000256" key="3">
    <source>
        <dbReference type="ARBA" id="ARBA00034716"/>
    </source>
</evidence>
<comment type="subcellular location">
    <subcellularLocation>
        <location evidence="1">Nucleus</location>
    </subcellularLocation>
</comment>
<dbReference type="EMBL" id="RHFK02000012">
    <property type="protein sequence ID" value="TWW67850.1"/>
    <property type="molecule type" value="Genomic_DNA"/>
</dbReference>
<evidence type="ECO:0000256" key="1">
    <source>
        <dbReference type="ARBA" id="ARBA00004123"/>
    </source>
</evidence>
<dbReference type="Proteomes" id="UP000324091">
    <property type="component" value="Chromosome 2"/>
</dbReference>